<evidence type="ECO:0000259" key="1">
    <source>
        <dbReference type="Pfam" id="PF07969"/>
    </source>
</evidence>
<dbReference type="EMBL" id="BMGB01000001">
    <property type="protein sequence ID" value="GGA99342.1"/>
    <property type="molecule type" value="Genomic_DNA"/>
</dbReference>
<accession>A0A916SIL0</accession>
<dbReference type="PANTHER" id="PTHR22642">
    <property type="entry name" value="IMIDAZOLONEPROPIONASE"/>
    <property type="match status" value="1"/>
</dbReference>
<dbReference type="SUPFAM" id="SSF51556">
    <property type="entry name" value="Metallo-dependent hydrolases"/>
    <property type="match status" value="1"/>
</dbReference>
<name>A0A916SIL0_9MICO</name>
<dbReference type="Gene3D" id="3.20.20.140">
    <property type="entry name" value="Metal-dependent hydrolases"/>
    <property type="match status" value="1"/>
</dbReference>
<evidence type="ECO:0000313" key="2">
    <source>
        <dbReference type="EMBL" id="GGA99342.1"/>
    </source>
</evidence>
<sequence length="483" mass="51331">MLLRNLRISGTDGGLVDILPINGTIASITPAAARSASAQTLGLDLEGRWVSPGLWDNHVHFSQWALVQQRLDVSTASSAREAAAMVARALEDADPQPGPFIGYGFRDALWPDTPTVAVLDAAGGARPVVLVSGDIHTVWLNSAALSLFGHAGHPTGILVEDPAFAVTRHLGIVADEVLDRWVESASKAAAARGVVGIVDLEMDWNLDTWSRRIEGGNRSLRVEFGVYAQHLERAIELGLRSGQKINDLLTVGPLKLITDGSLNTRTAYCFDEYPGLAGAEHPRGMLTLPPEELLPLMRRGAEAGLLPTVHAIGDNANSLALDAFAEIGMGGRIEHAQLLAERDLARFGQLGVVASVQPDHALDDRDVADHYWAGRTGRAFAMRGLLEAGATLAMGSDAPVSPLDPWNTAAAAVTRSRGEREPWHPEQRISVAQALAASTRTTVEVGQPADLVITDVDPLAVDDLRGVTVSATLLGGSFTHRAL</sequence>
<feature type="domain" description="Amidohydrolase 3" evidence="1">
    <location>
        <begin position="44"/>
        <end position="478"/>
    </location>
</feature>
<organism evidence="2 3">
    <name type="scientific">Conyzicola nivalis</name>
    <dbReference type="NCBI Taxonomy" id="1477021"/>
    <lineage>
        <taxon>Bacteria</taxon>
        <taxon>Bacillati</taxon>
        <taxon>Actinomycetota</taxon>
        <taxon>Actinomycetes</taxon>
        <taxon>Micrococcales</taxon>
        <taxon>Microbacteriaceae</taxon>
        <taxon>Conyzicola</taxon>
    </lineage>
</organism>
<dbReference type="Proteomes" id="UP000606922">
    <property type="component" value="Unassembled WGS sequence"/>
</dbReference>
<comment type="caution">
    <text evidence="2">The sequence shown here is derived from an EMBL/GenBank/DDBJ whole genome shotgun (WGS) entry which is preliminary data.</text>
</comment>
<dbReference type="InterPro" id="IPR011059">
    <property type="entry name" value="Metal-dep_hydrolase_composite"/>
</dbReference>
<dbReference type="Gene3D" id="3.10.310.70">
    <property type="match status" value="1"/>
</dbReference>
<dbReference type="RefSeq" id="WP_188509772.1">
    <property type="nucleotide sequence ID" value="NZ_BMGB01000001.1"/>
</dbReference>
<dbReference type="Gene3D" id="2.30.40.10">
    <property type="entry name" value="Urease, subunit C, domain 1"/>
    <property type="match status" value="1"/>
</dbReference>
<gene>
    <name evidence="2" type="ORF">GCM10010979_12270</name>
</gene>
<dbReference type="CDD" id="cd01300">
    <property type="entry name" value="YtcJ_like"/>
    <property type="match status" value="1"/>
</dbReference>
<proteinExistence type="predicted"/>
<dbReference type="GO" id="GO:0016810">
    <property type="term" value="F:hydrolase activity, acting on carbon-nitrogen (but not peptide) bonds"/>
    <property type="evidence" value="ECO:0007669"/>
    <property type="project" value="InterPro"/>
</dbReference>
<dbReference type="InterPro" id="IPR033932">
    <property type="entry name" value="YtcJ-like"/>
</dbReference>
<dbReference type="PANTHER" id="PTHR22642:SF2">
    <property type="entry name" value="PROTEIN LONG AFTER FAR-RED 3"/>
    <property type="match status" value="1"/>
</dbReference>
<dbReference type="InterPro" id="IPR032466">
    <property type="entry name" value="Metal_Hydrolase"/>
</dbReference>
<dbReference type="Pfam" id="PF07969">
    <property type="entry name" value="Amidohydro_3"/>
    <property type="match status" value="1"/>
</dbReference>
<reference evidence="2" key="2">
    <citation type="submission" date="2020-09" db="EMBL/GenBank/DDBJ databases">
        <authorList>
            <person name="Sun Q."/>
            <person name="Zhou Y."/>
        </authorList>
    </citation>
    <scope>NUCLEOTIDE SEQUENCE</scope>
    <source>
        <strain evidence="2">CGMCC 1.12813</strain>
    </source>
</reference>
<dbReference type="AlphaFoldDB" id="A0A916SIL0"/>
<evidence type="ECO:0000313" key="3">
    <source>
        <dbReference type="Proteomes" id="UP000606922"/>
    </source>
</evidence>
<reference evidence="2" key="1">
    <citation type="journal article" date="2014" name="Int. J. Syst. Evol. Microbiol.">
        <title>Complete genome sequence of Corynebacterium casei LMG S-19264T (=DSM 44701T), isolated from a smear-ripened cheese.</title>
        <authorList>
            <consortium name="US DOE Joint Genome Institute (JGI-PGF)"/>
            <person name="Walter F."/>
            <person name="Albersmeier A."/>
            <person name="Kalinowski J."/>
            <person name="Ruckert C."/>
        </authorList>
    </citation>
    <scope>NUCLEOTIDE SEQUENCE</scope>
    <source>
        <strain evidence="2">CGMCC 1.12813</strain>
    </source>
</reference>
<dbReference type="SUPFAM" id="SSF51338">
    <property type="entry name" value="Composite domain of metallo-dependent hydrolases"/>
    <property type="match status" value="1"/>
</dbReference>
<dbReference type="InterPro" id="IPR013108">
    <property type="entry name" value="Amidohydro_3"/>
</dbReference>
<keyword evidence="3" id="KW-1185">Reference proteome</keyword>
<protein>
    <submittedName>
        <fullName evidence="2">Amidohydrolase</fullName>
    </submittedName>
</protein>